<gene>
    <name evidence="5" type="primary">ubiX</name>
    <name evidence="7" type="ORF">J2S01_001920</name>
</gene>
<feature type="binding site" evidence="5">
    <location>
        <position position="123"/>
    </location>
    <ligand>
        <name>FMN</name>
        <dbReference type="ChEBI" id="CHEBI:58210"/>
    </ligand>
</feature>
<proteinExistence type="inferred from homology"/>
<evidence type="ECO:0000256" key="2">
    <source>
        <dbReference type="ARBA" id="ARBA00022630"/>
    </source>
</evidence>
<comment type="catalytic activity">
    <reaction evidence="5">
        <text>dimethylallyl phosphate + FMNH2 = prenylated FMNH2 + phosphate</text>
        <dbReference type="Rhea" id="RHEA:37743"/>
        <dbReference type="ChEBI" id="CHEBI:43474"/>
        <dbReference type="ChEBI" id="CHEBI:57618"/>
        <dbReference type="ChEBI" id="CHEBI:87467"/>
        <dbReference type="ChEBI" id="CHEBI:88052"/>
        <dbReference type="EC" id="2.5.1.129"/>
    </reaction>
</comment>
<dbReference type="SUPFAM" id="SSF52507">
    <property type="entry name" value="Homo-oligomeric flavin-containing Cys decarboxylases, HFCD"/>
    <property type="match status" value="1"/>
</dbReference>
<dbReference type="HAMAP" id="MF_01984">
    <property type="entry name" value="ubiX_pad"/>
    <property type="match status" value="1"/>
</dbReference>
<accession>A0ABT9Y9M6</accession>
<evidence type="ECO:0000256" key="5">
    <source>
        <dbReference type="HAMAP-Rule" id="MF_01984"/>
    </source>
</evidence>
<dbReference type="Gene3D" id="3.40.50.1950">
    <property type="entry name" value="Flavin prenyltransferase-like"/>
    <property type="match status" value="1"/>
</dbReference>
<dbReference type="NCBIfam" id="TIGR00421">
    <property type="entry name" value="ubiX_pad"/>
    <property type="match status" value="1"/>
</dbReference>
<evidence type="ECO:0000259" key="6">
    <source>
        <dbReference type="Pfam" id="PF02441"/>
    </source>
</evidence>
<keyword evidence="8" id="KW-1185">Reference proteome</keyword>
<dbReference type="GO" id="GO:0008694">
    <property type="term" value="F:4-hydroxy-3-polyprenylbenzoate decarboxylase activity"/>
    <property type="evidence" value="ECO:0007669"/>
    <property type="project" value="UniProtKB-EC"/>
</dbReference>
<evidence type="ECO:0000313" key="7">
    <source>
        <dbReference type="EMBL" id="MDQ0204195.1"/>
    </source>
</evidence>
<dbReference type="InterPro" id="IPR036551">
    <property type="entry name" value="Flavin_trans-like"/>
</dbReference>
<dbReference type="InterPro" id="IPR004507">
    <property type="entry name" value="UbiX-like"/>
</dbReference>
<keyword evidence="1 5" id="KW-0637">Prenyltransferase</keyword>
<feature type="binding site" evidence="5">
    <location>
        <position position="169"/>
    </location>
    <ligand>
        <name>dimethylallyl phosphate</name>
        <dbReference type="ChEBI" id="CHEBI:88052"/>
    </ligand>
</feature>
<dbReference type="EMBL" id="JAUSUE010000013">
    <property type="protein sequence ID" value="MDQ0204195.1"/>
    <property type="molecule type" value="Genomic_DNA"/>
</dbReference>
<comment type="caution">
    <text evidence="5">Lacks conserved residue(s) required for the propagation of feature annotation.</text>
</comment>
<evidence type="ECO:0000256" key="1">
    <source>
        <dbReference type="ARBA" id="ARBA00022602"/>
    </source>
</evidence>
<name>A0ABT9Y9M6_9FIRM</name>
<reference evidence="7 8" key="1">
    <citation type="submission" date="2023-07" db="EMBL/GenBank/DDBJ databases">
        <title>Genomic Encyclopedia of Type Strains, Phase IV (KMG-IV): sequencing the most valuable type-strain genomes for metagenomic binning, comparative biology and taxonomic classification.</title>
        <authorList>
            <person name="Goeker M."/>
        </authorList>
    </citation>
    <scope>NUCLEOTIDE SEQUENCE [LARGE SCALE GENOMIC DNA]</scope>
    <source>
        <strain evidence="7 8">DSM 16980</strain>
    </source>
</reference>
<dbReference type="NCBIfam" id="NF004685">
    <property type="entry name" value="PRK06029.1"/>
    <property type="match status" value="1"/>
</dbReference>
<sequence length="188" mass="20629">MKKRIVVGITGASGSIYALKLLEVLKDTGIEIHLVVTHSGQTVLQHECGMVPEDLLKYAHTLYDVDNIGAAVASGSFLYEAMVILPCSMKTVGAIAAGLADNLLTRAADVTIKERRSLVLVPRETPFSPLHLENMLKLSRIGVSILPACPGFYHKPQSIDDLVNIMVGKICDQLHIEHELFKRWSGHY</sequence>
<feature type="domain" description="Flavoprotein" evidence="6">
    <location>
        <begin position="3"/>
        <end position="174"/>
    </location>
</feature>
<dbReference type="Pfam" id="PF02441">
    <property type="entry name" value="Flavoprotein"/>
    <property type="match status" value="1"/>
</dbReference>
<feature type="binding site" evidence="5">
    <location>
        <begin position="11"/>
        <end position="13"/>
    </location>
    <ligand>
        <name>FMN</name>
        <dbReference type="ChEBI" id="CHEBI:58210"/>
    </ligand>
</feature>
<feature type="binding site" evidence="5">
    <location>
        <position position="37"/>
    </location>
    <ligand>
        <name>FMN</name>
        <dbReference type="ChEBI" id="CHEBI:58210"/>
    </ligand>
</feature>
<dbReference type="Proteomes" id="UP001239167">
    <property type="component" value="Unassembled WGS sequence"/>
</dbReference>
<keyword evidence="7" id="KW-0456">Lyase</keyword>
<dbReference type="PANTHER" id="PTHR43374">
    <property type="entry name" value="FLAVIN PRENYLTRANSFERASE"/>
    <property type="match status" value="1"/>
</dbReference>
<keyword evidence="2 5" id="KW-0285">Flavoprotein</keyword>
<comment type="caution">
    <text evidence="7">The sequence shown here is derived from an EMBL/GenBank/DDBJ whole genome shotgun (WGS) entry which is preliminary data.</text>
</comment>
<evidence type="ECO:0000256" key="4">
    <source>
        <dbReference type="ARBA" id="ARBA00022679"/>
    </source>
</evidence>
<organism evidence="7 8">
    <name type="scientific">Pectinatus haikarae</name>
    <dbReference type="NCBI Taxonomy" id="349096"/>
    <lineage>
        <taxon>Bacteria</taxon>
        <taxon>Bacillati</taxon>
        <taxon>Bacillota</taxon>
        <taxon>Negativicutes</taxon>
        <taxon>Selenomonadales</taxon>
        <taxon>Selenomonadaceae</taxon>
        <taxon>Pectinatus</taxon>
    </lineage>
</organism>
<feature type="binding site" evidence="5">
    <location>
        <begin position="88"/>
        <end position="91"/>
    </location>
    <ligand>
        <name>FMN</name>
        <dbReference type="ChEBI" id="CHEBI:58210"/>
    </ligand>
</feature>
<dbReference type="PANTHER" id="PTHR43374:SF1">
    <property type="entry name" value="FLAVIN PRENYLTRANSFERASE PAD1, MITOCHONDRIAL"/>
    <property type="match status" value="1"/>
</dbReference>
<dbReference type="InterPro" id="IPR003382">
    <property type="entry name" value="Flavoprotein"/>
</dbReference>
<protein>
    <recommendedName>
        <fullName evidence="5">Flavin prenyltransferase UbiX</fullName>
        <ecNumber evidence="5">2.5.1.129</ecNumber>
    </recommendedName>
</protein>
<evidence type="ECO:0000313" key="8">
    <source>
        <dbReference type="Proteomes" id="UP001239167"/>
    </source>
</evidence>
<comment type="function">
    <text evidence="5">Flavin prenyltransferase that catalyzes the synthesis of the prenylated FMN cofactor (prenyl-FMN) for 4-hydroxy-3-polyprenylbenzoic acid decarboxylase UbiD. The prenyltransferase is metal-independent and links a dimethylallyl moiety from dimethylallyl monophosphate (DMAP) to the flavin N5 and C6 atoms of FMN.</text>
</comment>
<dbReference type="EC" id="2.5.1.129" evidence="5"/>
<comment type="similarity">
    <text evidence="5">Belongs to the UbiX/PAD1 family.</text>
</comment>
<evidence type="ECO:0000256" key="3">
    <source>
        <dbReference type="ARBA" id="ARBA00022643"/>
    </source>
</evidence>
<keyword evidence="3 5" id="KW-0288">FMN</keyword>
<feature type="binding site" evidence="5">
    <location>
        <position position="153"/>
    </location>
    <ligand>
        <name>dimethylallyl phosphate</name>
        <dbReference type="ChEBI" id="CHEBI:88052"/>
    </ligand>
</feature>
<keyword evidence="4 5" id="KW-0808">Transferase</keyword>